<organism evidence="2 3">
    <name type="scientific">Carnegiea gigantea</name>
    <dbReference type="NCBI Taxonomy" id="171969"/>
    <lineage>
        <taxon>Eukaryota</taxon>
        <taxon>Viridiplantae</taxon>
        <taxon>Streptophyta</taxon>
        <taxon>Embryophyta</taxon>
        <taxon>Tracheophyta</taxon>
        <taxon>Spermatophyta</taxon>
        <taxon>Magnoliopsida</taxon>
        <taxon>eudicotyledons</taxon>
        <taxon>Gunneridae</taxon>
        <taxon>Pentapetalae</taxon>
        <taxon>Caryophyllales</taxon>
        <taxon>Cactineae</taxon>
        <taxon>Cactaceae</taxon>
        <taxon>Cactoideae</taxon>
        <taxon>Echinocereeae</taxon>
        <taxon>Carnegiea</taxon>
    </lineage>
</organism>
<dbReference type="InterPro" id="IPR017451">
    <property type="entry name" value="F-box-assoc_interact_dom"/>
</dbReference>
<dbReference type="Pfam" id="PF00646">
    <property type="entry name" value="F-box"/>
    <property type="match status" value="1"/>
</dbReference>
<evidence type="ECO:0000313" key="2">
    <source>
        <dbReference type="EMBL" id="KAJ8420010.1"/>
    </source>
</evidence>
<evidence type="ECO:0000313" key="3">
    <source>
        <dbReference type="Proteomes" id="UP001153076"/>
    </source>
</evidence>
<feature type="domain" description="F-box" evidence="1">
    <location>
        <begin position="29"/>
        <end position="69"/>
    </location>
</feature>
<gene>
    <name evidence="2" type="ORF">Cgig2_008666</name>
</gene>
<dbReference type="SMART" id="SM00256">
    <property type="entry name" value="FBOX"/>
    <property type="match status" value="1"/>
</dbReference>
<sequence>MELHPHRQIFTPFGGPFRIVLVGVKKSAFSEDMLEEMLCRMSVRQLLQLRCVSKLWHSLIDKHTFIMKHYQARYKMLKDENDIPFFTDKPSVYGSSDPVHFYLLSKKFDNFLLCLTPDLHRDTAPYFIDNSEISRTLYCAGVVHGVVLLHWFGENLGLWNPATREFKLLPRPRSNLPDHVKEYVGTFNSMGFDPKSNDLKIVRSVDLTTDLDDAESEQKLIYETYSLRANSWKSLEEPHPHLYFHDSVSDGCFNGVHYWPADELDSGTFCALRTVLLSFDYTTDSFRLLDAPPTGYEDESKGELSIAKYKELLAVLFTDKGLADNMCRIDVWVATRFDENNHGIPLSWDYVLSIGPMPKFHNLWFTAFLPDGDVLLTLQGGHEGDVIAFGHETTVFNISALEYKRLGVGLACCVRYVESLFPLSKW</sequence>
<dbReference type="NCBIfam" id="TIGR01640">
    <property type="entry name" value="F_box_assoc_1"/>
    <property type="match status" value="1"/>
</dbReference>
<comment type="caution">
    <text evidence="2">The sequence shown here is derived from an EMBL/GenBank/DDBJ whole genome shotgun (WGS) entry which is preliminary data.</text>
</comment>
<reference evidence="2" key="1">
    <citation type="submission" date="2022-04" db="EMBL/GenBank/DDBJ databases">
        <title>Carnegiea gigantea Genome sequencing and assembly v2.</title>
        <authorList>
            <person name="Copetti D."/>
            <person name="Sanderson M.J."/>
            <person name="Burquez A."/>
            <person name="Wojciechowski M.F."/>
        </authorList>
    </citation>
    <scope>NUCLEOTIDE SEQUENCE</scope>
    <source>
        <strain evidence="2">SGP5-SGP5p</strain>
        <tissue evidence="2">Aerial part</tissue>
    </source>
</reference>
<keyword evidence="3" id="KW-1185">Reference proteome</keyword>
<proteinExistence type="predicted"/>
<dbReference type="AlphaFoldDB" id="A0A9Q1GGI6"/>
<accession>A0A9Q1GGI6</accession>
<dbReference type="Gene3D" id="1.20.1280.50">
    <property type="match status" value="1"/>
</dbReference>
<dbReference type="OrthoDB" id="5314306at2759"/>
<dbReference type="InterPro" id="IPR006527">
    <property type="entry name" value="F-box-assoc_dom_typ1"/>
</dbReference>
<dbReference type="EMBL" id="JAKOGI010004013">
    <property type="protein sequence ID" value="KAJ8420010.1"/>
    <property type="molecule type" value="Genomic_DNA"/>
</dbReference>
<dbReference type="PANTHER" id="PTHR31672:SF13">
    <property type="entry name" value="F-BOX PROTEIN CPR30-LIKE"/>
    <property type="match status" value="1"/>
</dbReference>
<dbReference type="Proteomes" id="UP001153076">
    <property type="component" value="Unassembled WGS sequence"/>
</dbReference>
<dbReference type="Pfam" id="PF07734">
    <property type="entry name" value="FBA_1"/>
    <property type="match status" value="1"/>
</dbReference>
<protein>
    <recommendedName>
        <fullName evidence="1">F-box domain-containing protein</fullName>
    </recommendedName>
</protein>
<evidence type="ECO:0000259" key="1">
    <source>
        <dbReference type="SMART" id="SM00256"/>
    </source>
</evidence>
<dbReference type="InterPro" id="IPR036047">
    <property type="entry name" value="F-box-like_dom_sf"/>
</dbReference>
<dbReference type="SUPFAM" id="SSF81383">
    <property type="entry name" value="F-box domain"/>
    <property type="match status" value="1"/>
</dbReference>
<dbReference type="InterPro" id="IPR050796">
    <property type="entry name" value="SCF_F-box_component"/>
</dbReference>
<dbReference type="PANTHER" id="PTHR31672">
    <property type="entry name" value="BNACNNG10540D PROTEIN"/>
    <property type="match status" value="1"/>
</dbReference>
<name>A0A9Q1GGI6_9CARY</name>
<dbReference type="InterPro" id="IPR001810">
    <property type="entry name" value="F-box_dom"/>
</dbReference>